<organism evidence="2 3">
    <name type="scientific">Somion occarium</name>
    <dbReference type="NCBI Taxonomy" id="3059160"/>
    <lineage>
        <taxon>Eukaryota</taxon>
        <taxon>Fungi</taxon>
        <taxon>Dikarya</taxon>
        <taxon>Basidiomycota</taxon>
        <taxon>Agaricomycotina</taxon>
        <taxon>Agaricomycetes</taxon>
        <taxon>Polyporales</taxon>
        <taxon>Cerrenaceae</taxon>
        <taxon>Somion</taxon>
    </lineage>
</organism>
<reference evidence="3" key="1">
    <citation type="submission" date="2024-04" db="EMBL/GenBank/DDBJ databases">
        <authorList>
            <person name="Shaw F."/>
            <person name="Minotto A."/>
        </authorList>
    </citation>
    <scope>NUCLEOTIDE SEQUENCE [LARGE SCALE GENOMIC DNA]</scope>
</reference>
<feature type="region of interest" description="Disordered" evidence="1">
    <location>
        <begin position="54"/>
        <end position="89"/>
    </location>
</feature>
<feature type="region of interest" description="Disordered" evidence="1">
    <location>
        <begin position="13"/>
        <end position="32"/>
    </location>
</feature>
<evidence type="ECO:0000256" key="1">
    <source>
        <dbReference type="SAM" id="MobiDB-lite"/>
    </source>
</evidence>
<sequence length="89" mass="10082">MVPVVASERRYNFRSGGNDAENYASNPQTNAHTDMTAFETTSRTEAENLQPIAARGADNQPTQRDYAREDTETERSEQTLNVLKTRWTT</sequence>
<name>A0ABP1ECF7_9APHY</name>
<dbReference type="Proteomes" id="UP001497453">
    <property type="component" value="Chromosome 9"/>
</dbReference>
<feature type="compositionally biased region" description="Polar residues" evidence="1">
    <location>
        <begin position="78"/>
        <end position="89"/>
    </location>
</feature>
<proteinExistence type="predicted"/>
<protein>
    <submittedName>
        <fullName evidence="2">Uncharacterized protein</fullName>
    </submittedName>
</protein>
<dbReference type="EMBL" id="OZ037952">
    <property type="protein sequence ID" value="CAL1716877.1"/>
    <property type="molecule type" value="Genomic_DNA"/>
</dbReference>
<evidence type="ECO:0000313" key="2">
    <source>
        <dbReference type="EMBL" id="CAL1716877.1"/>
    </source>
</evidence>
<accession>A0ABP1ECF7</accession>
<evidence type="ECO:0000313" key="3">
    <source>
        <dbReference type="Proteomes" id="UP001497453"/>
    </source>
</evidence>
<keyword evidence="3" id="KW-1185">Reference proteome</keyword>
<feature type="compositionally biased region" description="Polar residues" evidence="1">
    <location>
        <begin position="23"/>
        <end position="32"/>
    </location>
</feature>
<feature type="compositionally biased region" description="Basic and acidic residues" evidence="1">
    <location>
        <begin position="65"/>
        <end position="77"/>
    </location>
</feature>
<gene>
    <name evidence="2" type="ORF">GFSPODELE1_LOCUS10947</name>
</gene>